<evidence type="ECO:0000256" key="2">
    <source>
        <dbReference type="ARBA" id="ARBA00007087"/>
    </source>
</evidence>
<evidence type="ECO:0000256" key="10">
    <source>
        <dbReference type="ARBA" id="ARBA00023170"/>
    </source>
</evidence>
<keyword evidence="4" id="KW-1003">Cell membrane</keyword>
<evidence type="ECO:0000256" key="8">
    <source>
        <dbReference type="ARBA" id="ARBA00023136"/>
    </source>
</evidence>
<dbReference type="InterPro" id="IPR038126">
    <property type="entry name" value="RAMP_sf"/>
</dbReference>
<accession>A0A8C2WG25</accession>
<evidence type="ECO:0000256" key="11">
    <source>
        <dbReference type="SAM" id="Phobius"/>
    </source>
</evidence>
<dbReference type="GO" id="GO:0008277">
    <property type="term" value="P:regulation of G protein-coupled receptor signaling pathway"/>
    <property type="evidence" value="ECO:0007669"/>
    <property type="project" value="InterPro"/>
</dbReference>
<dbReference type="GO" id="GO:0072659">
    <property type="term" value="P:protein localization to plasma membrane"/>
    <property type="evidence" value="ECO:0007669"/>
    <property type="project" value="TreeGrafter"/>
</dbReference>
<dbReference type="PANTHER" id="PTHR14076:SF9">
    <property type="entry name" value="RECEPTOR ACTIVITY-MODIFYING PROTEIN 2"/>
    <property type="match status" value="1"/>
</dbReference>
<dbReference type="InterPro" id="IPR006985">
    <property type="entry name" value="RAMP"/>
</dbReference>
<dbReference type="GO" id="GO:0015026">
    <property type="term" value="F:coreceptor activity"/>
    <property type="evidence" value="ECO:0007669"/>
    <property type="project" value="InterPro"/>
</dbReference>
<dbReference type="GO" id="GO:0043235">
    <property type="term" value="C:receptor complex"/>
    <property type="evidence" value="ECO:0007669"/>
    <property type="project" value="TreeGrafter"/>
</dbReference>
<dbReference type="GO" id="GO:0001525">
    <property type="term" value="P:angiogenesis"/>
    <property type="evidence" value="ECO:0007669"/>
    <property type="project" value="TreeGrafter"/>
</dbReference>
<dbReference type="GO" id="GO:0032870">
    <property type="term" value="P:cellular response to hormone stimulus"/>
    <property type="evidence" value="ECO:0007669"/>
    <property type="project" value="TreeGrafter"/>
</dbReference>
<name>A0A8C2WG25_CYCLU</name>
<comment type="similarity">
    <text evidence="2">Belongs to the RAMP family.</text>
</comment>
<evidence type="ECO:0000313" key="13">
    <source>
        <dbReference type="Ensembl" id="ENSCLMP00005003842.1"/>
    </source>
</evidence>
<comment type="subcellular location">
    <subcellularLocation>
        <location evidence="1">Cell membrane</location>
        <topology evidence="1">Single-pass type I membrane protein</topology>
    </subcellularLocation>
</comment>
<dbReference type="GeneID" id="117748829"/>
<evidence type="ECO:0000256" key="5">
    <source>
        <dbReference type="ARBA" id="ARBA00022692"/>
    </source>
</evidence>
<reference evidence="13" key="2">
    <citation type="submission" date="2025-09" db="UniProtKB">
        <authorList>
            <consortium name="Ensembl"/>
        </authorList>
    </citation>
    <scope>IDENTIFICATION</scope>
</reference>
<evidence type="ECO:0000256" key="1">
    <source>
        <dbReference type="ARBA" id="ARBA00004251"/>
    </source>
</evidence>
<dbReference type="GeneTree" id="ENSGT00940000168205"/>
<protein>
    <submittedName>
        <fullName evidence="13">Si:ch73-334d15.2</fullName>
    </submittedName>
</protein>
<sequence length="197" mass="22336">MMLYLLVVVLGNVNSQTLRQELSPEDGNQTATAAGAGTTKAGVNLTRLLEEEPGVNHTFVTEDDERFQDQDQEFWDSRCQEEELKELSHIYCGQRFHTDMEPVSPEDRCVLEEVMRPYNELMLCLELLSDSAGCYYPNPITEDFFLSIHSNYFHNCSKDDLLFEDAPHELVVALTLVPVSLIPVLVYLVVCKSGVKE</sequence>
<feature type="chain" id="PRO_5034488573" evidence="12">
    <location>
        <begin position="16"/>
        <end position="197"/>
    </location>
</feature>
<evidence type="ECO:0000256" key="7">
    <source>
        <dbReference type="ARBA" id="ARBA00022989"/>
    </source>
</evidence>
<dbReference type="OrthoDB" id="9416539at2759"/>
<dbReference type="Proteomes" id="UP000694565">
    <property type="component" value="Unplaced"/>
</dbReference>
<dbReference type="AlphaFoldDB" id="A0A8C2WG25"/>
<organism evidence="13 14">
    <name type="scientific">Cyclopterus lumpus</name>
    <name type="common">Lumpsucker</name>
    <dbReference type="NCBI Taxonomy" id="8103"/>
    <lineage>
        <taxon>Eukaryota</taxon>
        <taxon>Metazoa</taxon>
        <taxon>Chordata</taxon>
        <taxon>Craniata</taxon>
        <taxon>Vertebrata</taxon>
        <taxon>Euteleostomi</taxon>
        <taxon>Actinopterygii</taxon>
        <taxon>Neopterygii</taxon>
        <taxon>Teleostei</taxon>
        <taxon>Neoteleostei</taxon>
        <taxon>Acanthomorphata</taxon>
        <taxon>Eupercaria</taxon>
        <taxon>Perciformes</taxon>
        <taxon>Cottioidei</taxon>
        <taxon>Cottales</taxon>
        <taxon>Cyclopteridae</taxon>
        <taxon>Cyclopterus</taxon>
    </lineage>
</organism>
<keyword evidence="10" id="KW-0675">Receptor</keyword>
<keyword evidence="14" id="KW-1185">Reference proteome</keyword>
<dbReference type="GO" id="GO:0006886">
    <property type="term" value="P:intracellular protein transport"/>
    <property type="evidence" value="ECO:0007669"/>
    <property type="project" value="InterPro"/>
</dbReference>
<evidence type="ECO:0000256" key="4">
    <source>
        <dbReference type="ARBA" id="ARBA00022475"/>
    </source>
</evidence>
<evidence type="ECO:0000256" key="9">
    <source>
        <dbReference type="ARBA" id="ARBA00023157"/>
    </source>
</evidence>
<dbReference type="Ensembl" id="ENSCLMT00005004177.1">
    <property type="protein sequence ID" value="ENSCLMP00005003842.1"/>
    <property type="gene ID" value="ENSCLMG00005002177.1"/>
</dbReference>
<keyword evidence="7 11" id="KW-1133">Transmembrane helix</keyword>
<keyword evidence="5 11" id="KW-0812">Transmembrane</keyword>
<keyword evidence="3" id="KW-0813">Transport</keyword>
<keyword evidence="9" id="KW-1015">Disulfide bond</keyword>
<evidence type="ECO:0000313" key="14">
    <source>
        <dbReference type="Proteomes" id="UP000694565"/>
    </source>
</evidence>
<feature type="signal peptide" evidence="12">
    <location>
        <begin position="1"/>
        <end position="15"/>
    </location>
</feature>
<reference evidence="13" key="1">
    <citation type="submission" date="2025-08" db="UniProtKB">
        <authorList>
            <consortium name="Ensembl"/>
        </authorList>
    </citation>
    <scope>IDENTIFICATION</scope>
</reference>
<dbReference type="GO" id="GO:0031623">
    <property type="term" value="P:receptor internalization"/>
    <property type="evidence" value="ECO:0007669"/>
    <property type="project" value="TreeGrafter"/>
</dbReference>
<dbReference type="GO" id="GO:0006816">
    <property type="term" value="P:calcium ion transport"/>
    <property type="evidence" value="ECO:0007669"/>
    <property type="project" value="TreeGrafter"/>
</dbReference>
<dbReference type="GO" id="GO:0007186">
    <property type="term" value="P:G protein-coupled receptor signaling pathway"/>
    <property type="evidence" value="ECO:0007669"/>
    <property type="project" value="TreeGrafter"/>
</dbReference>
<dbReference type="RefSeq" id="XP_034414818.1">
    <property type="nucleotide sequence ID" value="XM_034558927.1"/>
</dbReference>
<feature type="transmembrane region" description="Helical" evidence="11">
    <location>
        <begin position="170"/>
        <end position="190"/>
    </location>
</feature>
<dbReference type="PANTHER" id="PTHR14076">
    <property type="entry name" value="RECEPTOR ACTIVITY MODIFYING PROTEIN RAMP"/>
    <property type="match status" value="1"/>
</dbReference>
<proteinExistence type="inferred from homology"/>
<evidence type="ECO:0000256" key="3">
    <source>
        <dbReference type="ARBA" id="ARBA00022448"/>
    </source>
</evidence>
<dbReference type="GO" id="GO:0009986">
    <property type="term" value="C:cell surface"/>
    <property type="evidence" value="ECO:0007669"/>
    <property type="project" value="TreeGrafter"/>
</dbReference>
<evidence type="ECO:0000256" key="12">
    <source>
        <dbReference type="SAM" id="SignalP"/>
    </source>
</evidence>
<dbReference type="Pfam" id="PF04901">
    <property type="entry name" value="RAMP"/>
    <property type="match status" value="1"/>
</dbReference>
<keyword evidence="6 12" id="KW-0732">Signal</keyword>
<dbReference type="KEGG" id="clum:117748829"/>
<evidence type="ECO:0000256" key="6">
    <source>
        <dbReference type="ARBA" id="ARBA00022729"/>
    </source>
</evidence>
<keyword evidence="8 11" id="KW-0472">Membrane</keyword>
<dbReference type="GO" id="GO:0005886">
    <property type="term" value="C:plasma membrane"/>
    <property type="evidence" value="ECO:0007669"/>
    <property type="project" value="UniProtKB-SubCell"/>
</dbReference>
<dbReference type="Gene3D" id="1.10.150.510">
    <property type="entry name" value="Receptor activity modifying family"/>
    <property type="match status" value="1"/>
</dbReference>
<gene>
    <name evidence="13" type="primary">LOC117748829</name>
</gene>